<accession>A0ABX6T016</accession>
<dbReference type="Gene3D" id="3.40.50.300">
    <property type="entry name" value="P-loop containing nucleotide triphosphate hydrolases"/>
    <property type="match status" value="2"/>
</dbReference>
<feature type="domain" description="OLD protein-like TOPRIM" evidence="2">
    <location>
        <begin position="413"/>
        <end position="476"/>
    </location>
</feature>
<name>A0ABX6T016_9SPHN</name>
<gene>
    <name evidence="3" type="ORF">H9L15_14810</name>
</gene>
<evidence type="ECO:0000313" key="3">
    <source>
        <dbReference type="EMBL" id="QNP43177.1"/>
    </source>
</evidence>
<evidence type="ECO:0000259" key="2">
    <source>
        <dbReference type="Pfam" id="PF20469"/>
    </source>
</evidence>
<feature type="domain" description="ATPase AAA-type core" evidence="1">
    <location>
        <begin position="27"/>
        <end position="364"/>
    </location>
</feature>
<dbReference type="Pfam" id="PF20469">
    <property type="entry name" value="OLD-like_TOPRIM"/>
    <property type="match status" value="1"/>
</dbReference>
<evidence type="ECO:0000313" key="4">
    <source>
        <dbReference type="Proteomes" id="UP000516134"/>
    </source>
</evidence>
<dbReference type="InterPro" id="IPR034139">
    <property type="entry name" value="TOPRIM_OLD"/>
</dbReference>
<dbReference type="Proteomes" id="UP000516134">
    <property type="component" value="Chromosome"/>
</dbReference>
<proteinExistence type="predicted"/>
<dbReference type="InterPro" id="IPR027417">
    <property type="entry name" value="P-loop_NTPase"/>
</dbReference>
<evidence type="ECO:0000259" key="1">
    <source>
        <dbReference type="Pfam" id="PF13304"/>
    </source>
</evidence>
<dbReference type="RefSeq" id="WP_187714607.1">
    <property type="nucleotide sequence ID" value="NZ_BAABJC010000001.1"/>
</dbReference>
<dbReference type="EMBL" id="CP060780">
    <property type="protein sequence ID" value="QNP43177.1"/>
    <property type="molecule type" value="Genomic_DNA"/>
</dbReference>
<dbReference type="SUPFAM" id="SSF52540">
    <property type="entry name" value="P-loop containing nucleoside triphosphate hydrolases"/>
    <property type="match status" value="1"/>
</dbReference>
<dbReference type="CDD" id="cd01026">
    <property type="entry name" value="TOPRIM_OLD"/>
    <property type="match status" value="1"/>
</dbReference>
<sequence>MKIERLTIEGFRCFGPDGVTIPFEPTVTALIGPNGSGKTAVFHALARLFGTSTAQRAVRKSDFHIAADDAEIADGAVLAIDCVLSFPELDEGEEEDAVPDVFQHMCATEEGAPLKARIRLQATWEDDATPEGTITEEVRWVRTLRDEYDWDECPRVQPVERAFVQLVYVPATRNAVDQVTGLLKSRLWRAAQWSERLAEVTLDAGNRLQAQFADEDPVEFVSERLERRWAEVRQADTHARPVLRLIENKIDALLRRAEFHFLPDHTEQPRRLEDLSDGQRSLFHIALTAATLEMERDALAANAEDSAFDQQRLKRTYLTLLAIEEPENSLSPFFLSKIMGQARSIGEMQGAQSMISSHSASILSRIEPEEVRHTRINLDTGASSVRALTLPPEGSEARSYIRLAVRSYPELYFARFVILAEGESEAIVLPRLAEAMGFPLDRSFVPIVPLGGRFVRYFWRLLNDLDIPFATLLDLDLGRAHGGAAVIAAIVGQLRRIGNDLSHNAAVLSEEIDPDNVADIDDAELLEEDQDHVWLKALQDENVFFSSPIDLDFVMLCKFDDEYMIARAGGRGPQTGERAAERAKDATLKTGGNPELYDDSWDSRFRWYPYLFLGESKPEAHLRALAGMSNRRLRSGAPPELKALLTRVRETLDQ</sequence>
<dbReference type="Pfam" id="PF13304">
    <property type="entry name" value="AAA_21"/>
    <property type="match status" value="1"/>
</dbReference>
<dbReference type="InterPro" id="IPR003959">
    <property type="entry name" value="ATPase_AAA_core"/>
</dbReference>
<dbReference type="InterPro" id="IPR051396">
    <property type="entry name" value="Bact_Antivir_Def_Nuclease"/>
</dbReference>
<organism evidence="3 4">
    <name type="scientific">Sphingomonas daechungensis</name>
    <dbReference type="NCBI Taxonomy" id="1176646"/>
    <lineage>
        <taxon>Bacteria</taxon>
        <taxon>Pseudomonadati</taxon>
        <taxon>Pseudomonadota</taxon>
        <taxon>Alphaproteobacteria</taxon>
        <taxon>Sphingomonadales</taxon>
        <taxon>Sphingomonadaceae</taxon>
        <taxon>Sphingomonas</taxon>
    </lineage>
</organism>
<reference evidence="3 4" key="1">
    <citation type="submission" date="2020-08" db="EMBL/GenBank/DDBJ databases">
        <title>Genome sequence of Sphingomonas daechungensis KACC 18115T.</title>
        <authorList>
            <person name="Hyun D.-W."/>
            <person name="Bae J.-W."/>
        </authorList>
    </citation>
    <scope>NUCLEOTIDE SEQUENCE [LARGE SCALE GENOMIC DNA]</scope>
    <source>
        <strain evidence="3 4">KACC 18115</strain>
    </source>
</reference>
<dbReference type="PANTHER" id="PTHR43581">
    <property type="entry name" value="ATP/GTP PHOSPHATASE"/>
    <property type="match status" value="1"/>
</dbReference>
<protein>
    <submittedName>
        <fullName evidence="3">AAA family ATPase</fullName>
    </submittedName>
</protein>
<dbReference type="PANTHER" id="PTHR43581:SF4">
    <property type="entry name" value="ATP_GTP PHOSPHATASE"/>
    <property type="match status" value="1"/>
</dbReference>
<keyword evidence="4" id="KW-1185">Reference proteome</keyword>